<dbReference type="PANTHER" id="PTHR43235">
    <property type="entry name" value="GLUTAMINE AMIDOTRANSFERASE PB2B2.05-RELATED"/>
    <property type="match status" value="1"/>
</dbReference>
<dbReference type="InterPro" id="IPR011697">
    <property type="entry name" value="Peptidase_C26"/>
</dbReference>
<dbReference type="GO" id="GO:0016757">
    <property type="term" value="F:glycosyltransferase activity"/>
    <property type="evidence" value="ECO:0007669"/>
    <property type="project" value="UniProtKB-KW"/>
</dbReference>
<reference evidence="1" key="1">
    <citation type="submission" date="2019-08" db="EMBL/GenBank/DDBJ databases">
        <authorList>
            <person name="Kucharzyk K."/>
            <person name="Murdoch R.W."/>
            <person name="Higgins S."/>
            <person name="Loffler F."/>
        </authorList>
    </citation>
    <scope>NUCLEOTIDE SEQUENCE</scope>
</reference>
<keyword evidence="1" id="KW-0808">Transferase</keyword>
<dbReference type="GO" id="GO:0016811">
    <property type="term" value="F:hydrolase activity, acting on carbon-nitrogen (but not peptide) bonds, in linear amides"/>
    <property type="evidence" value="ECO:0007669"/>
    <property type="project" value="InterPro"/>
</dbReference>
<dbReference type="PROSITE" id="PS51273">
    <property type="entry name" value="GATASE_TYPE_1"/>
    <property type="match status" value="1"/>
</dbReference>
<dbReference type="EC" id="2.4.2.-" evidence="1"/>
<dbReference type="GO" id="GO:0005829">
    <property type="term" value="C:cytosol"/>
    <property type="evidence" value="ECO:0007669"/>
    <property type="project" value="TreeGrafter"/>
</dbReference>
<proteinExistence type="predicted"/>
<dbReference type="EMBL" id="VSSQ01110938">
    <property type="protein sequence ID" value="MPN48530.1"/>
    <property type="molecule type" value="Genomic_DNA"/>
</dbReference>
<dbReference type="InterPro" id="IPR044668">
    <property type="entry name" value="PuuD-like"/>
</dbReference>
<dbReference type="Pfam" id="PF07722">
    <property type="entry name" value="Peptidase_C26"/>
    <property type="match status" value="1"/>
</dbReference>
<dbReference type="SUPFAM" id="SSF52317">
    <property type="entry name" value="Class I glutamine amidotransferase-like"/>
    <property type="match status" value="1"/>
</dbReference>
<gene>
    <name evidence="1" type="ORF">SDC9_196138</name>
</gene>
<protein>
    <submittedName>
        <fullName evidence="1">Putative glutamine amidotransferase</fullName>
        <ecNumber evidence="1">2.4.2.-</ecNumber>
    </submittedName>
</protein>
<dbReference type="Gene3D" id="3.40.50.880">
    <property type="match status" value="1"/>
</dbReference>
<keyword evidence="1" id="KW-0328">Glycosyltransferase</keyword>
<dbReference type="AlphaFoldDB" id="A0A645IBL0"/>
<organism evidence="1">
    <name type="scientific">bioreactor metagenome</name>
    <dbReference type="NCBI Taxonomy" id="1076179"/>
    <lineage>
        <taxon>unclassified sequences</taxon>
        <taxon>metagenomes</taxon>
        <taxon>ecological metagenomes</taxon>
    </lineage>
</organism>
<name>A0A645IBL0_9ZZZZ</name>
<keyword evidence="1" id="KW-0315">Glutamine amidotransferase</keyword>
<evidence type="ECO:0000313" key="1">
    <source>
        <dbReference type="EMBL" id="MPN48530.1"/>
    </source>
</evidence>
<sequence length="173" mass="19678">MLYGEEPFDTLEFIDPDRDNHEIELVTISHDLKKPIFGICRGIQLINVAFGGTLYQDVSQSPGSYIKHMQKSKREVAGHTVEIAKDSKLYEVFGEFVVANSFHHQSVKEVATGFIVNALSKDGIIEGIEKVDASFVLAVQWHPEHMIVRYPVMLNLFKRFVHEAAKFQQQSML</sequence>
<dbReference type="CDD" id="cd01745">
    <property type="entry name" value="GATase1_2"/>
    <property type="match status" value="1"/>
</dbReference>
<dbReference type="PANTHER" id="PTHR43235:SF1">
    <property type="entry name" value="GLUTAMINE AMIDOTRANSFERASE PB2B2.05-RELATED"/>
    <property type="match status" value="1"/>
</dbReference>
<accession>A0A645IBL0</accession>
<dbReference type="InterPro" id="IPR029062">
    <property type="entry name" value="Class_I_gatase-like"/>
</dbReference>
<comment type="caution">
    <text evidence="1">The sequence shown here is derived from an EMBL/GenBank/DDBJ whole genome shotgun (WGS) entry which is preliminary data.</text>
</comment>